<comment type="caution">
    <text evidence="6">The sequence shown here is derived from an EMBL/GenBank/DDBJ whole genome shotgun (WGS) entry which is preliminary data.</text>
</comment>
<dbReference type="AlphaFoldDB" id="A0A2T0TYU2"/>
<feature type="active site" evidence="4">
    <location>
        <position position="57"/>
    </location>
</feature>
<keyword evidence="4" id="KW-0145">Chemotaxis</keyword>
<gene>
    <name evidence="6" type="ORF">B0I27_10873</name>
</gene>
<dbReference type="CDD" id="cd16433">
    <property type="entry name" value="CheB"/>
    <property type="match status" value="1"/>
</dbReference>
<dbReference type="EMBL" id="PVTH01000008">
    <property type="protein sequence ID" value="PRY50865.1"/>
    <property type="molecule type" value="Genomic_DNA"/>
</dbReference>
<keyword evidence="7" id="KW-1185">Reference proteome</keyword>
<dbReference type="PROSITE" id="PS50122">
    <property type="entry name" value="CHEB"/>
    <property type="match status" value="1"/>
</dbReference>
<dbReference type="GO" id="GO:0000156">
    <property type="term" value="F:phosphorelay response regulator activity"/>
    <property type="evidence" value="ECO:0007669"/>
    <property type="project" value="InterPro"/>
</dbReference>
<name>A0A2T0TYU2_9SPHI</name>
<evidence type="ECO:0000256" key="3">
    <source>
        <dbReference type="ARBA" id="ARBA00048267"/>
    </source>
</evidence>
<reference evidence="6 7" key="1">
    <citation type="submission" date="2018-03" db="EMBL/GenBank/DDBJ databases">
        <title>Genomic Encyclopedia of Type Strains, Phase III (KMG-III): the genomes of soil and plant-associated and newly described type strains.</title>
        <authorList>
            <person name="Whitman W."/>
        </authorList>
    </citation>
    <scope>NUCLEOTIDE SEQUENCE [LARGE SCALE GENOMIC DNA]</scope>
    <source>
        <strain evidence="6 7">CGMCC 1.9313</strain>
    </source>
</reference>
<evidence type="ECO:0000256" key="2">
    <source>
        <dbReference type="ARBA" id="ARBA00039140"/>
    </source>
</evidence>
<dbReference type="InterPro" id="IPR000673">
    <property type="entry name" value="Sig_transdc_resp-reg_Me-estase"/>
</dbReference>
<evidence type="ECO:0000313" key="6">
    <source>
        <dbReference type="EMBL" id="PRY50865.1"/>
    </source>
</evidence>
<evidence type="ECO:0000256" key="1">
    <source>
        <dbReference type="ARBA" id="ARBA00022801"/>
    </source>
</evidence>
<keyword evidence="1 4" id="KW-0378">Hydrolase</keyword>
<feature type="active site" evidence="4">
    <location>
        <position position="30"/>
    </location>
</feature>
<dbReference type="OrthoDB" id="1524092at2"/>
<feature type="domain" description="CheB-type methylesterase" evidence="5">
    <location>
        <begin position="18"/>
        <end position="183"/>
    </location>
</feature>
<evidence type="ECO:0000313" key="7">
    <source>
        <dbReference type="Proteomes" id="UP000238034"/>
    </source>
</evidence>
<dbReference type="Proteomes" id="UP000238034">
    <property type="component" value="Unassembled WGS sequence"/>
</dbReference>
<accession>A0A2T0TYU2</accession>
<comment type="catalytic activity">
    <reaction evidence="3">
        <text>[protein]-L-glutamate 5-O-methyl ester + H2O = L-glutamyl-[protein] + methanol + H(+)</text>
        <dbReference type="Rhea" id="RHEA:23236"/>
        <dbReference type="Rhea" id="RHEA-COMP:10208"/>
        <dbReference type="Rhea" id="RHEA-COMP:10311"/>
        <dbReference type="ChEBI" id="CHEBI:15377"/>
        <dbReference type="ChEBI" id="CHEBI:15378"/>
        <dbReference type="ChEBI" id="CHEBI:17790"/>
        <dbReference type="ChEBI" id="CHEBI:29973"/>
        <dbReference type="ChEBI" id="CHEBI:82795"/>
        <dbReference type="EC" id="3.1.1.61"/>
    </reaction>
</comment>
<dbReference type="GO" id="GO:0006935">
    <property type="term" value="P:chemotaxis"/>
    <property type="evidence" value="ECO:0007669"/>
    <property type="project" value="UniProtKB-UniRule"/>
</dbReference>
<evidence type="ECO:0000256" key="4">
    <source>
        <dbReference type="PROSITE-ProRule" id="PRU00050"/>
    </source>
</evidence>
<feature type="active site" evidence="4">
    <location>
        <position position="150"/>
    </location>
</feature>
<dbReference type="GO" id="GO:0005737">
    <property type="term" value="C:cytoplasm"/>
    <property type="evidence" value="ECO:0007669"/>
    <property type="project" value="InterPro"/>
</dbReference>
<protein>
    <recommendedName>
        <fullName evidence="2">protein-glutamate methylesterase</fullName>
        <ecNumber evidence="2">3.1.1.61</ecNumber>
    </recommendedName>
</protein>
<evidence type="ECO:0000259" key="5">
    <source>
        <dbReference type="PROSITE" id="PS50122"/>
    </source>
</evidence>
<dbReference type="EC" id="3.1.1.61" evidence="2"/>
<organism evidence="6 7">
    <name type="scientific">Arcticibacter pallidicorallinus</name>
    <dbReference type="NCBI Taxonomy" id="1259464"/>
    <lineage>
        <taxon>Bacteria</taxon>
        <taxon>Pseudomonadati</taxon>
        <taxon>Bacteroidota</taxon>
        <taxon>Sphingobacteriia</taxon>
        <taxon>Sphingobacteriales</taxon>
        <taxon>Sphingobacteriaceae</taxon>
        <taxon>Arcticibacter</taxon>
    </lineage>
</organism>
<proteinExistence type="predicted"/>
<dbReference type="Gene3D" id="3.40.50.180">
    <property type="entry name" value="Methylesterase CheB, C-terminal domain"/>
    <property type="match status" value="1"/>
</dbReference>
<dbReference type="GO" id="GO:0008984">
    <property type="term" value="F:protein-glutamate methylesterase activity"/>
    <property type="evidence" value="ECO:0007669"/>
    <property type="project" value="UniProtKB-EC"/>
</dbReference>
<dbReference type="PANTHER" id="PTHR42872:SF6">
    <property type="entry name" value="PROTEIN-GLUTAMATE METHYLESTERASE_PROTEIN-GLUTAMINE GLUTAMINASE"/>
    <property type="match status" value="1"/>
</dbReference>
<dbReference type="PANTHER" id="PTHR42872">
    <property type="entry name" value="PROTEIN-GLUTAMATE METHYLESTERASE/PROTEIN-GLUTAMINE GLUTAMINASE"/>
    <property type="match status" value="1"/>
</dbReference>
<sequence length="207" mass="22809">MKTCIKKLANWDNTILEKAAKARVLLLGGSAGSSRLIFDLIEQLPGDFPLPVIVIIHRSRKFKSEIEKLLDSKSALSVSLAEDKTKLRQGNVYFAPPDYHLLLEPDETFTLDYSEPVFFSRPSIDSTFVSVSDVYQDRVVAVLLSGANADGAEGLSYIQARNGIVIIQDPADAEVRTMPESAISLCKDALILTDESIFAFIKSITKE</sequence>
<dbReference type="Pfam" id="PF01339">
    <property type="entry name" value="CheB_methylest"/>
    <property type="match status" value="1"/>
</dbReference>
<dbReference type="SUPFAM" id="SSF52738">
    <property type="entry name" value="Methylesterase CheB, C-terminal domain"/>
    <property type="match status" value="1"/>
</dbReference>
<dbReference type="RefSeq" id="WP_106294153.1">
    <property type="nucleotide sequence ID" value="NZ_PVTH01000008.1"/>
</dbReference>
<dbReference type="InterPro" id="IPR035909">
    <property type="entry name" value="CheB_C"/>
</dbReference>